<organism evidence="2 3">
    <name type="scientific">Saguinus oedipus</name>
    <name type="common">Cotton-top tamarin</name>
    <name type="synonym">Oedipomidas oedipus</name>
    <dbReference type="NCBI Taxonomy" id="9490"/>
    <lineage>
        <taxon>Eukaryota</taxon>
        <taxon>Metazoa</taxon>
        <taxon>Chordata</taxon>
        <taxon>Craniata</taxon>
        <taxon>Vertebrata</taxon>
        <taxon>Euteleostomi</taxon>
        <taxon>Mammalia</taxon>
        <taxon>Eutheria</taxon>
        <taxon>Euarchontoglires</taxon>
        <taxon>Primates</taxon>
        <taxon>Haplorrhini</taxon>
        <taxon>Platyrrhini</taxon>
        <taxon>Cebidae</taxon>
        <taxon>Callitrichinae</taxon>
        <taxon>Saguinus</taxon>
    </lineage>
</organism>
<proteinExistence type="predicted"/>
<comment type="caution">
    <text evidence="2">The sequence shown here is derived from an EMBL/GenBank/DDBJ whole genome shotgun (WGS) entry which is preliminary data.</text>
</comment>
<feature type="compositionally biased region" description="Basic and acidic residues" evidence="1">
    <location>
        <begin position="156"/>
        <end position="165"/>
    </location>
</feature>
<dbReference type="Proteomes" id="UP001266305">
    <property type="component" value="Unassembled WGS sequence"/>
</dbReference>
<evidence type="ECO:0000313" key="3">
    <source>
        <dbReference type="Proteomes" id="UP001266305"/>
    </source>
</evidence>
<evidence type="ECO:0000313" key="2">
    <source>
        <dbReference type="EMBL" id="KAK2086106.1"/>
    </source>
</evidence>
<dbReference type="EMBL" id="JASSZA010000020">
    <property type="protein sequence ID" value="KAK2086106.1"/>
    <property type="molecule type" value="Genomic_DNA"/>
</dbReference>
<sequence length="285" mass="29838">MPAHRNGFPGGWRRQCPSPGDGGDPSPGLRLAGRVPGLGAQAGAELPVGGGQAKEVPCCRLAGAAAAEPPGGGAGLRRGRRRGGLRLPQEAGPATPARLPALTAATWPRDSGPGARSRSPAAAAGLGRSPLSGSTPQLRPPPASAFFGLPMPPDFARLRLHDGRAPDPNGGAQGHPDGPAPPTTPTSNRTTPTHKHTVAHSREHPLRNRQVDTDSLKENETERKVERGRPEREKVRESESQSARALEKEHSAMELGLARNRVAGPGCGRTNGALRRVFPWLGWLL</sequence>
<accession>A0ABQ9TN67</accession>
<feature type="compositionally biased region" description="Basic and acidic residues" evidence="1">
    <location>
        <begin position="200"/>
        <end position="252"/>
    </location>
</feature>
<feature type="region of interest" description="Disordered" evidence="1">
    <location>
        <begin position="1"/>
        <end position="52"/>
    </location>
</feature>
<protein>
    <submittedName>
        <fullName evidence="2">Uncharacterized protein</fullName>
    </submittedName>
</protein>
<reference evidence="2 3" key="1">
    <citation type="submission" date="2023-05" db="EMBL/GenBank/DDBJ databases">
        <title>B98-5 Cell Line De Novo Hybrid Assembly: An Optical Mapping Approach.</title>
        <authorList>
            <person name="Kananen K."/>
            <person name="Auerbach J.A."/>
            <person name="Kautto E."/>
            <person name="Blachly J.S."/>
        </authorList>
    </citation>
    <scope>NUCLEOTIDE SEQUENCE [LARGE SCALE GENOMIC DNA]</scope>
    <source>
        <strain evidence="2">B95-8</strain>
        <tissue evidence="2">Cell line</tissue>
    </source>
</reference>
<name>A0ABQ9TN67_SAGOE</name>
<keyword evidence="3" id="KW-1185">Reference proteome</keyword>
<feature type="region of interest" description="Disordered" evidence="1">
    <location>
        <begin position="64"/>
        <end position="252"/>
    </location>
</feature>
<evidence type="ECO:0000256" key="1">
    <source>
        <dbReference type="SAM" id="MobiDB-lite"/>
    </source>
</evidence>
<feature type="compositionally biased region" description="Low complexity" evidence="1">
    <location>
        <begin position="85"/>
        <end position="134"/>
    </location>
</feature>
<gene>
    <name evidence="2" type="ORF">P7K49_035531</name>
</gene>